<reference evidence="11" key="1">
    <citation type="journal article" date="2020" name="mSystems">
        <title>Genome- and Community-Level Interaction Insights into Carbon Utilization and Element Cycling Functions of Hydrothermarchaeota in Hydrothermal Sediment.</title>
        <authorList>
            <person name="Zhou Z."/>
            <person name="Liu Y."/>
            <person name="Xu W."/>
            <person name="Pan J."/>
            <person name="Luo Z.H."/>
            <person name="Li M."/>
        </authorList>
    </citation>
    <scope>NUCLEOTIDE SEQUENCE [LARGE SCALE GENOMIC DNA]</scope>
    <source>
        <strain evidence="11">SpSt-783</strain>
    </source>
</reference>
<dbReference type="PANTHER" id="PTHR33446:SF2">
    <property type="entry name" value="PROTEIN TONB"/>
    <property type="match status" value="1"/>
</dbReference>
<dbReference type="InterPro" id="IPR051045">
    <property type="entry name" value="TonB-dependent_transducer"/>
</dbReference>
<dbReference type="GO" id="GO:0098797">
    <property type="term" value="C:plasma membrane protein complex"/>
    <property type="evidence" value="ECO:0007669"/>
    <property type="project" value="TreeGrafter"/>
</dbReference>
<protein>
    <submittedName>
        <fullName evidence="11">Energy transducer TonB</fullName>
    </submittedName>
</protein>
<comment type="subcellular location">
    <subcellularLocation>
        <location evidence="1">Cell inner membrane</location>
        <topology evidence="1">Single-pass membrane protein</topology>
        <orientation evidence="1">Periplasmic side</orientation>
    </subcellularLocation>
</comment>
<evidence type="ECO:0000256" key="2">
    <source>
        <dbReference type="ARBA" id="ARBA00006555"/>
    </source>
</evidence>
<dbReference type="PANTHER" id="PTHR33446">
    <property type="entry name" value="PROTEIN TONB-RELATED"/>
    <property type="match status" value="1"/>
</dbReference>
<dbReference type="GO" id="GO:0031992">
    <property type="term" value="F:energy transducer activity"/>
    <property type="evidence" value="ECO:0007669"/>
    <property type="project" value="TreeGrafter"/>
</dbReference>
<keyword evidence="3" id="KW-0813">Transport</keyword>
<evidence type="ECO:0000256" key="1">
    <source>
        <dbReference type="ARBA" id="ARBA00004383"/>
    </source>
</evidence>
<evidence type="ECO:0000256" key="5">
    <source>
        <dbReference type="ARBA" id="ARBA00022519"/>
    </source>
</evidence>
<gene>
    <name evidence="11" type="ORF">ENV70_03275</name>
</gene>
<feature type="domain" description="TonB C-terminal" evidence="10">
    <location>
        <begin position="7"/>
        <end position="103"/>
    </location>
</feature>
<dbReference type="NCBIfam" id="TIGR01352">
    <property type="entry name" value="tonB_Cterm"/>
    <property type="match status" value="1"/>
</dbReference>
<keyword evidence="4" id="KW-1003">Cell membrane</keyword>
<evidence type="ECO:0000256" key="3">
    <source>
        <dbReference type="ARBA" id="ARBA00022448"/>
    </source>
</evidence>
<dbReference type="PROSITE" id="PS52015">
    <property type="entry name" value="TONB_CTD"/>
    <property type="match status" value="1"/>
</dbReference>
<evidence type="ECO:0000256" key="4">
    <source>
        <dbReference type="ARBA" id="ARBA00022475"/>
    </source>
</evidence>
<keyword evidence="9" id="KW-0472">Membrane</keyword>
<dbReference type="EMBL" id="DTHJ01000067">
    <property type="protein sequence ID" value="HHS62625.1"/>
    <property type="molecule type" value="Genomic_DNA"/>
</dbReference>
<evidence type="ECO:0000256" key="7">
    <source>
        <dbReference type="ARBA" id="ARBA00022927"/>
    </source>
</evidence>
<dbReference type="Gene3D" id="3.30.1150.10">
    <property type="match status" value="1"/>
</dbReference>
<evidence type="ECO:0000313" key="11">
    <source>
        <dbReference type="EMBL" id="HHS62625.1"/>
    </source>
</evidence>
<dbReference type="Pfam" id="PF03544">
    <property type="entry name" value="TonB_C"/>
    <property type="match status" value="1"/>
</dbReference>
<accession>A0A7C6EJG0</accession>
<evidence type="ECO:0000256" key="6">
    <source>
        <dbReference type="ARBA" id="ARBA00022692"/>
    </source>
</evidence>
<dbReference type="InterPro" id="IPR006260">
    <property type="entry name" value="TonB/TolA_C"/>
</dbReference>
<dbReference type="AlphaFoldDB" id="A0A7C6EJG0"/>
<dbReference type="GO" id="GO:0015031">
    <property type="term" value="P:protein transport"/>
    <property type="evidence" value="ECO:0007669"/>
    <property type="project" value="UniProtKB-KW"/>
</dbReference>
<keyword evidence="6" id="KW-0812">Transmembrane</keyword>
<keyword evidence="5" id="KW-0997">Cell inner membrane</keyword>
<comment type="similarity">
    <text evidence="2">Belongs to the TonB family.</text>
</comment>
<dbReference type="InterPro" id="IPR037682">
    <property type="entry name" value="TonB_C"/>
</dbReference>
<evidence type="ECO:0000259" key="10">
    <source>
        <dbReference type="PROSITE" id="PS52015"/>
    </source>
</evidence>
<keyword evidence="7" id="KW-0653">Protein transport</keyword>
<evidence type="ECO:0000256" key="8">
    <source>
        <dbReference type="ARBA" id="ARBA00022989"/>
    </source>
</evidence>
<dbReference type="GO" id="GO:0055085">
    <property type="term" value="P:transmembrane transport"/>
    <property type="evidence" value="ECO:0007669"/>
    <property type="project" value="InterPro"/>
</dbReference>
<sequence>MMFCPAKRNFFAPVLLEYKIIYPDMARQMGLEGKVILGVLINEKGNVERVRILKSSFSILLDSAALKTAYTFKFSPAMMGNRPVRTWVNMPVEFKFEEVKPEEWLIEVRALQKSIAQDYKEEMVMDLYKLYKKLIFSPKKAIEIKVNDYIKLAVLNKTAKLWDGYWKLYPATPILFFDIIYRYPDSYARFEAEEDFKKFFEQEVITIRSTLPQTTADTIILRLKNALELP</sequence>
<keyword evidence="8" id="KW-1133">Transmembrane helix</keyword>
<dbReference type="SUPFAM" id="SSF74653">
    <property type="entry name" value="TolA/TonB C-terminal domain"/>
    <property type="match status" value="1"/>
</dbReference>
<evidence type="ECO:0000256" key="9">
    <source>
        <dbReference type="ARBA" id="ARBA00023136"/>
    </source>
</evidence>
<organism evidence="11">
    <name type="scientific">candidate division WOR-3 bacterium</name>
    <dbReference type="NCBI Taxonomy" id="2052148"/>
    <lineage>
        <taxon>Bacteria</taxon>
        <taxon>Bacteria division WOR-3</taxon>
    </lineage>
</organism>
<comment type="caution">
    <text evidence="11">The sequence shown here is derived from an EMBL/GenBank/DDBJ whole genome shotgun (WGS) entry which is preliminary data.</text>
</comment>
<name>A0A7C6EJG0_UNCW3</name>
<proteinExistence type="inferred from homology"/>